<dbReference type="Proteomes" id="UP000232323">
    <property type="component" value="Unassembled WGS sequence"/>
</dbReference>
<name>A0A250XK85_9CHLO</name>
<evidence type="ECO:0000256" key="2">
    <source>
        <dbReference type="ARBA" id="ARBA00010271"/>
    </source>
</evidence>
<dbReference type="PANTHER" id="PTHR11062">
    <property type="entry name" value="EXOSTOSIN HEPARAN SULFATE GLYCOSYLTRANSFERASE -RELATED"/>
    <property type="match status" value="1"/>
</dbReference>
<comment type="caution">
    <text evidence="5">The sequence shown here is derived from an EMBL/GenBank/DDBJ whole genome shotgun (WGS) entry which is preliminary data.</text>
</comment>
<comment type="subcellular location">
    <subcellularLocation>
        <location evidence="1">Golgi apparatus membrane</location>
        <topology evidence="1">Single-pass type II membrane protein</topology>
    </subcellularLocation>
</comment>
<keyword evidence="6" id="KW-1185">Reference proteome</keyword>
<proteinExistence type="inferred from homology"/>
<dbReference type="GO" id="GO:0016757">
    <property type="term" value="F:glycosyltransferase activity"/>
    <property type="evidence" value="ECO:0007669"/>
    <property type="project" value="InterPro"/>
</dbReference>
<accession>A0A250XK85</accession>
<evidence type="ECO:0000313" key="5">
    <source>
        <dbReference type="EMBL" id="GAX83210.1"/>
    </source>
</evidence>
<feature type="domain" description="Exostosin GT47" evidence="4">
    <location>
        <begin position="10"/>
        <end position="266"/>
    </location>
</feature>
<dbReference type="Pfam" id="PF03016">
    <property type="entry name" value="Exostosin_GT47"/>
    <property type="match status" value="1"/>
</dbReference>
<protein>
    <recommendedName>
        <fullName evidence="4">Exostosin GT47 domain-containing protein</fullName>
    </recommendedName>
</protein>
<dbReference type="InterPro" id="IPR004263">
    <property type="entry name" value="Exostosin"/>
</dbReference>
<evidence type="ECO:0000313" key="6">
    <source>
        <dbReference type="Proteomes" id="UP000232323"/>
    </source>
</evidence>
<dbReference type="GO" id="GO:0000139">
    <property type="term" value="C:Golgi membrane"/>
    <property type="evidence" value="ECO:0007669"/>
    <property type="project" value="UniProtKB-SubCell"/>
</dbReference>
<dbReference type="OrthoDB" id="1924787at2759"/>
<dbReference type="InterPro" id="IPR040911">
    <property type="entry name" value="Exostosin_GT47"/>
</dbReference>
<dbReference type="AlphaFoldDB" id="A0A250XK85"/>
<sequence>MYWHNPGILNVIKEIQKIGPYWDRHGGADHIFVITADPGRCDYPETEAKKAIFLHHMGLLRKPKRYFEPCNLLTTWGAACDAAMELGLNVLKGDVIQGCHIPSQDIVVPPAPFEFVKDSGFEFFKSPYIHDELKGLNRTNLLYYSGKIDLHKDEPDAKDRPWSDAHYSFGARQTVYRMFAEAEGFVVHTTHTHDTYWRDLSSSIFCVATAGWGWGGRMKTAVTRGCIPVIIQDGIKVEFEEQLPLKDYAIRVPTWMAHKLPDILSSYVTSGKVEKMQKVLDCAWRLHWWRRPYGRAFEVVMCELKRRKLGLGAGHFRVDWELCQLHCGADFEKPIQMKETYNNV</sequence>
<evidence type="ECO:0000259" key="4">
    <source>
        <dbReference type="Pfam" id="PF03016"/>
    </source>
</evidence>
<organism evidence="5 6">
    <name type="scientific">Chlamydomonas eustigma</name>
    <dbReference type="NCBI Taxonomy" id="1157962"/>
    <lineage>
        <taxon>Eukaryota</taxon>
        <taxon>Viridiplantae</taxon>
        <taxon>Chlorophyta</taxon>
        <taxon>core chlorophytes</taxon>
        <taxon>Chlorophyceae</taxon>
        <taxon>CS clade</taxon>
        <taxon>Chlamydomonadales</taxon>
        <taxon>Chlamydomonadaceae</taxon>
        <taxon>Chlamydomonas</taxon>
    </lineage>
</organism>
<dbReference type="PANTHER" id="PTHR11062:SF281">
    <property type="entry name" value="EXOSTOSIN-LIKE 2"/>
    <property type="match status" value="1"/>
</dbReference>
<reference evidence="5 6" key="1">
    <citation type="submission" date="2017-08" db="EMBL/GenBank/DDBJ databases">
        <title>Acidophilic green algal genome provides insights into adaptation to an acidic environment.</title>
        <authorList>
            <person name="Hirooka S."/>
            <person name="Hirose Y."/>
            <person name="Kanesaki Y."/>
            <person name="Higuchi S."/>
            <person name="Fujiwara T."/>
            <person name="Onuma R."/>
            <person name="Era A."/>
            <person name="Ohbayashi R."/>
            <person name="Uzuka A."/>
            <person name="Nozaki H."/>
            <person name="Yoshikawa H."/>
            <person name="Miyagishima S.Y."/>
        </authorList>
    </citation>
    <scope>NUCLEOTIDE SEQUENCE [LARGE SCALE GENOMIC DNA]</scope>
    <source>
        <strain evidence="5 6">NIES-2499</strain>
    </source>
</reference>
<gene>
    <name evidence="5" type="ORF">CEUSTIGMA_g10636.t1</name>
</gene>
<dbReference type="EMBL" id="BEGY01000094">
    <property type="protein sequence ID" value="GAX83210.1"/>
    <property type="molecule type" value="Genomic_DNA"/>
</dbReference>
<evidence type="ECO:0000256" key="3">
    <source>
        <dbReference type="ARBA" id="ARBA00023034"/>
    </source>
</evidence>
<keyword evidence="3" id="KW-0333">Golgi apparatus</keyword>
<evidence type="ECO:0000256" key="1">
    <source>
        <dbReference type="ARBA" id="ARBA00004323"/>
    </source>
</evidence>
<comment type="similarity">
    <text evidence="2">Belongs to the glycosyltransferase 47 family.</text>
</comment>